<protein>
    <submittedName>
        <fullName evidence="1">Uncharacterized protein</fullName>
    </submittedName>
</protein>
<evidence type="ECO:0000313" key="2">
    <source>
        <dbReference type="Proteomes" id="UP000326565"/>
    </source>
</evidence>
<dbReference type="EMBL" id="ML732279">
    <property type="protein sequence ID" value="KAB8071213.1"/>
    <property type="molecule type" value="Genomic_DNA"/>
</dbReference>
<proteinExistence type="predicted"/>
<dbReference type="AlphaFoldDB" id="A0A5N5WRM3"/>
<reference evidence="1 2" key="1">
    <citation type="submission" date="2019-04" db="EMBL/GenBank/DDBJ databases">
        <title>Friends and foes A comparative genomics study of 23 Aspergillus species from section Flavi.</title>
        <authorList>
            <consortium name="DOE Joint Genome Institute"/>
            <person name="Kjaerbolling I."/>
            <person name="Vesth T."/>
            <person name="Frisvad J.C."/>
            <person name="Nybo J.L."/>
            <person name="Theobald S."/>
            <person name="Kildgaard S."/>
            <person name="Isbrandt T."/>
            <person name="Kuo A."/>
            <person name="Sato A."/>
            <person name="Lyhne E.K."/>
            <person name="Kogle M.E."/>
            <person name="Wiebenga A."/>
            <person name="Kun R.S."/>
            <person name="Lubbers R.J."/>
            <person name="Makela M.R."/>
            <person name="Barry K."/>
            <person name="Chovatia M."/>
            <person name="Clum A."/>
            <person name="Daum C."/>
            <person name="Haridas S."/>
            <person name="He G."/>
            <person name="LaButti K."/>
            <person name="Lipzen A."/>
            <person name="Mondo S."/>
            <person name="Riley R."/>
            <person name="Salamov A."/>
            <person name="Simmons B.A."/>
            <person name="Magnuson J.K."/>
            <person name="Henrissat B."/>
            <person name="Mortensen U.H."/>
            <person name="Larsen T.O."/>
            <person name="Devries R.P."/>
            <person name="Grigoriev I.V."/>
            <person name="Machida M."/>
            <person name="Baker S.E."/>
            <person name="Andersen M.R."/>
        </authorList>
    </citation>
    <scope>NUCLEOTIDE SEQUENCE [LARGE SCALE GENOMIC DNA]</scope>
    <source>
        <strain evidence="1 2">CBS 151.66</strain>
    </source>
</reference>
<dbReference type="Proteomes" id="UP000326565">
    <property type="component" value="Unassembled WGS sequence"/>
</dbReference>
<gene>
    <name evidence="1" type="ORF">BDV29DRAFT_179629</name>
</gene>
<evidence type="ECO:0000313" key="1">
    <source>
        <dbReference type="EMBL" id="KAB8071213.1"/>
    </source>
</evidence>
<sequence>MSSGVYEKCTQCYTALASGNRPSSVASKCSNCAAAVADSHRVDVCYNCGRCALSLYTVNSKGGKYCGACAEALSRSR</sequence>
<name>A0A5N5WRM3_9EURO</name>
<organism evidence="1 2">
    <name type="scientific">Aspergillus leporis</name>
    <dbReference type="NCBI Taxonomy" id="41062"/>
    <lineage>
        <taxon>Eukaryota</taxon>
        <taxon>Fungi</taxon>
        <taxon>Dikarya</taxon>
        <taxon>Ascomycota</taxon>
        <taxon>Pezizomycotina</taxon>
        <taxon>Eurotiomycetes</taxon>
        <taxon>Eurotiomycetidae</taxon>
        <taxon>Eurotiales</taxon>
        <taxon>Aspergillaceae</taxon>
        <taxon>Aspergillus</taxon>
        <taxon>Aspergillus subgen. Circumdati</taxon>
    </lineage>
</organism>
<accession>A0A5N5WRM3</accession>
<keyword evidence="2" id="KW-1185">Reference proteome</keyword>